<reference evidence="5" key="1">
    <citation type="submission" date="2018-05" db="EMBL/GenBank/DDBJ databases">
        <authorList>
            <person name="Lanie J.A."/>
            <person name="Ng W.-L."/>
            <person name="Kazmierczak K.M."/>
            <person name="Andrzejewski T.M."/>
            <person name="Davidsen T.M."/>
            <person name="Wayne K.J."/>
            <person name="Tettelin H."/>
            <person name="Glass J.I."/>
            <person name="Rusch D."/>
            <person name="Podicherti R."/>
            <person name="Tsui H.-C.T."/>
            <person name="Winkler M.E."/>
        </authorList>
    </citation>
    <scope>NUCLEOTIDE SEQUENCE</scope>
</reference>
<evidence type="ECO:0000313" key="5">
    <source>
        <dbReference type="EMBL" id="SVD51623.1"/>
    </source>
</evidence>
<sequence>DGVLNPGDSAHIRINIVNYWGDVADSILLILTTDDERLVILDSTVQFEDSLLVGEISFGPVMDWFEVYAQDGITMGSVDCNLNITTNNEEYPYEIDVPVEISISLNQSGFPINGMSIKSSPLISDVDGNMTSDIFFGSDNGQLYGYMIEGILMFGFPFSTDGDIRSSPAVADVDNDGNNEIIFGSNDGKLYILSAYGDQELAYYQSGSINGSPAIVDLDLDGDYEIVFTMYDGVNSSGEVYAIHHDGNTVDGFPVDLDEKMMVGAAVGDLEGDGSNDIVVC</sequence>
<proteinExistence type="predicted"/>
<dbReference type="AlphaFoldDB" id="A0A382VYP6"/>
<evidence type="ECO:0000256" key="4">
    <source>
        <dbReference type="ARBA" id="ARBA00023136"/>
    </source>
</evidence>
<evidence type="ECO:0000256" key="2">
    <source>
        <dbReference type="ARBA" id="ARBA00022692"/>
    </source>
</evidence>
<gene>
    <name evidence="5" type="ORF">METZ01_LOCUS404477</name>
</gene>
<comment type="subcellular location">
    <subcellularLocation>
        <location evidence="1">Membrane</location>
        <topology evidence="1">Single-pass membrane protein</topology>
    </subcellularLocation>
</comment>
<organism evidence="5">
    <name type="scientific">marine metagenome</name>
    <dbReference type="NCBI Taxonomy" id="408172"/>
    <lineage>
        <taxon>unclassified sequences</taxon>
        <taxon>metagenomes</taxon>
        <taxon>ecological metagenomes</taxon>
    </lineage>
</organism>
<dbReference type="Gene3D" id="2.130.10.10">
    <property type="entry name" value="YVTN repeat-like/Quinoprotein amine dehydrogenase"/>
    <property type="match status" value="1"/>
</dbReference>
<dbReference type="InterPro" id="IPR028994">
    <property type="entry name" value="Integrin_alpha_N"/>
</dbReference>
<feature type="non-terminal residue" evidence="5">
    <location>
        <position position="281"/>
    </location>
</feature>
<evidence type="ECO:0000256" key="3">
    <source>
        <dbReference type="ARBA" id="ARBA00022989"/>
    </source>
</evidence>
<dbReference type="InterPro" id="IPR015943">
    <property type="entry name" value="WD40/YVTN_repeat-like_dom_sf"/>
</dbReference>
<keyword evidence="4" id="KW-0472">Membrane</keyword>
<dbReference type="EMBL" id="UINC01155649">
    <property type="protein sequence ID" value="SVD51623.1"/>
    <property type="molecule type" value="Genomic_DNA"/>
</dbReference>
<evidence type="ECO:0000256" key="1">
    <source>
        <dbReference type="ARBA" id="ARBA00004167"/>
    </source>
</evidence>
<dbReference type="SUPFAM" id="SSF69318">
    <property type="entry name" value="Integrin alpha N-terminal domain"/>
    <property type="match status" value="1"/>
</dbReference>
<dbReference type="PANTHER" id="PTHR21419:SF23">
    <property type="entry name" value="PROTEIN DEFECTIVE IN EXINE FORMATION 1"/>
    <property type="match status" value="1"/>
</dbReference>
<accession>A0A382VYP6</accession>
<protein>
    <recommendedName>
        <fullName evidence="6">VCBS repeat-containing protein</fullName>
    </recommendedName>
</protein>
<dbReference type="PANTHER" id="PTHR21419">
    <property type="match status" value="1"/>
</dbReference>
<dbReference type="GO" id="GO:0016020">
    <property type="term" value="C:membrane"/>
    <property type="evidence" value="ECO:0007669"/>
    <property type="project" value="UniProtKB-SubCell"/>
</dbReference>
<keyword evidence="3" id="KW-1133">Transmembrane helix</keyword>
<feature type="non-terminal residue" evidence="5">
    <location>
        <position position="1"/>
    </location>
</feature>
<keyword evidence="2" id="KW-0812">Transmembrane</keyword>
<evidence type="ECO:0008006" key="6">
    <source>
        <dbReference type="Google" id="ProtNLM"/>
    </source>
</evidence>
<dbReference type="InterPro" id="IPR045232">
    <property type="entry name" value="FAM234"/>
</dbReference>
<name>A0A382VYP6_9ZZZZ</name>